<gene>
    <name evidence="1" type="ORF">DEO72_LG5g1151</name>
</gene>
<evidence type="ECO:0000313" key="2">
    <source>
        <dbReference type="Proteomes" id="UP000501690"/>
    </source>
</evidence>
<dbReference type="Gene3D" id="3.40.50.1820">
    <property type="entry name" value="alpha/beta hydrolase"/>
    <property type="match status" value="1"/>
</dbReference>
<dbReference type="AlphaFoldDB" id="A0A4D6LX70"/>
<protein>
    <submittedName>
        <fullName evidence="1">Cathepsin A</fullName>
    </submittedName>
</protein>
<dbReference type="Proteomes" id="UP000501690">
    <property type="component" value="Linkage Group LG5"/>
</dbReference>
<reference evidence="1 2" key="1">
    <citation type="submission" date="2019-04" db="EMBL/GenBank/DDBJ databases">
        <title>An improved genome assembly and genetic linkage map for asparagus bean, Vigna unguiculata ssp. sesquipedialis.</title>
        <authorList>
            <person name="Xia Q."/>
            <person name="Zhang R."/>
            <person name="Dong Y."/>
        </authorList>
    </citation>
    <scope>NUCLEOTIDE SEQUENCE [LARGE SCALE GENOMIC DNA]</scope>
    <source>
        <tissue evidence="1">Leaf</tissue>
    </source>
</reference>
<dbReference type="InterPro" id="IPR029058">
    <property type="entry name" value="AB_hydrolase_fold"/>
</dbReference>
<dbReference type="InterPro" id="IPR018202">
    <property type="entry name" value="Ser_caboxypep_ser_AS"/>
</dbReference>
<evidence type="ECO:0000313" key="1">
    <source>
        <dbReference type="EMBL" id="QCD93080.1"/>
    </source>
</evidence>
<dbReference type="EMBL" id="CP039349">
    <property type="protein sequence ID" value="QCD93080.1"/>
    <property type="molecule type" value="Genomic_DNA"/>
</dbReference>
<dbReference type="SUPFAM" id="SSF53474">
    <property type="entry name" value="alpha/beta-Hydrolases"/>
    <property type="match status" value="1"/>
</dbReference>
<sequence>MVNKDAQRTDLMTITHYHHPFRAESGALKIGFPWMCRKRRKHCQAYKRNDFQISVRPGCSSVAYDASEEIGPFCVNKTGSSLYLNPDACNRDGCQGFHSINIEFYIAGESYAGT</sequence>
<proteinExistence type="predicted"/>
<keyword evidence="2" id="KW-1185">Reference proteome</keyword>
<name>A0A4D6LX70_VIGUN</name>
<accession>A0A4D6LX70</accession>
<organism evidence="1 2">
    <name type="scientific">Vigna unguiculata</name>
    <name type="common">Cowpea</name>
    <dbReference type="NCBI Taxonomy" id="3917"/>
    <lineage>
        <taxon>Eukaryota</taxon>
        <taxon>Viridiplantae</taxon>
        <taxon>Streptophyta</taxon>
        <taxon>Embryophyta</taxon>
        <taxon>Tracheophyta</taxon>
        <taxon>Spermatophyta</taxon>
        <taxon>Magnoliopsida</taxon>
        <taxon>eudicotyledons</taxon>
        <taxon>Gunneridae</taxon>
        <taxon>Pentapetalae</taxon>
        <taxon>rosids</taxon>
        <taxon>fabids</taxon>
        <taxon>Fabales</taxon>
        <taxon>Fabaceae</taxon>
        <taxon>Papilionoideae</taxon>
        <taxon>50 kb inversion clade</taxon>
        <taxon>NPAAA clade</taxon>
        <taxon>indigoferoid/millettioid clade</taxon>
        <taxon>Phaseoleae</taxon>
        <taxon>Vigna</taxon>
    </lineage>
</organism>
<dbReference type="PROSITE" id="PS00131">
    <property type="entry name" value="CARBOXYPEPT_SER_SER"/>
    <property type="match status" value="1"/>
</dbReference>
<dbReference type="GO" id="GO:0004185">
    <property type="term" value="F:serine-type carboxypeptidase activity"/>
    <property type="evidence" value="ECO:0007669"/>
    <property type="project" value="InterPro"/>
</dbReference>